<evidence type="ECO:0000256" key="7">
    <source>
        <dbReference type="ARBA" id="ARBA00023163"/>
    </source>
</evidence>
<dbReference type="HOGENOM" id="CLU_002678_42_18_1"/>
<dbReference type="FunFam" id="3.30.160.60:FF:002381">
    <property type="entry name" value="Putative spalt protein"/>
    <property type="match status" value="1"/>
</dbReference>
<dbReference type="EnsemblMetazoa" id="HelroT126927">
    <property type="protein sequence ID" value="HelroP126927"/>
    <property type="gene ID" value="HelroG126927"/>
</dbReference>
<keyword evidence="4 10" id="KW-0863">Zinc-finger</keyword>
<feature type="domain" description="C2H2-type" evidence="11">
    <location>
        <begin position="34"/>
        <end position="61"/>
    </location>
</feature>
<dbReference type="OrthoDB" id="9998363at2759"/>
<dbReference type="GO" id="GO:0009791">
    <property type="term" value="P:post-embryonic development"/>
    <property type="evidence" value="ECO:0007669"/>
    <property type="project" value="UniProtKB-ARBA"/>
</dbReference>
<keyword evidence="2" id="KW-0479">Metal-binding</keyword>
<dbReference type="PROSITE" id="PS50157">
    <property type="entry name" value="ZINC_FINGER_C2H2_2"/>
    <property type="match status" value="3"/>
</dbReference>
<keyword evidence="8" id="KW-0539">Nucleus</keyword>
<dbReference type="GeneID" id="20195967"/>
<evidence type="ECO:0000256" key="5">
    <source>
        <dbReference type="ARBA" id="ARBA00022833"/>
    </source>
</evidence>
<keyword evidence="3" id="KW-0677">Repeat</keyword>
<evidence type="ECO:0000256" key="6">
    <source>
        <dbReference type="ARBA" id="ARBA00023015"/>
    </source>
</evidence>
<evidence type="ECO:0000313" key="13">
    <source>
        <dbReference type="EnsemblMetazoa" id="HelroP126927"/>
    </source>
</evidence>
<dbReference type="GO" id="GO:0048699">
    <property type="term" value="P:generation of neurons"/>
    <property type="evidence" value="ECO:0007669"/>
    <property type="project" value="UniProtKB-ARBA"/>
</dbReference>
<evidence type="ECO:0000256" key="1">
    <source>
        <dbReference type="ARBA" id="ARBA00004123"/>
    </source>
</evidence>
<keyword evidence="14" id="KW-1185">Reference proteome</keyword>
<keyword evidence="6" id="KW-0805">Transcription regulation</keyword>
<feature type="domain" description="C2H2-type" evidence="11">
    <location>
        <begin position="62"/>
        <end position="89"/>
    </location>
</feature>
<dbReference type="SMART" id="SM00355">
    <property type="entry name" value="ZnF_C2H2"/>
    <property type="match status" value="3"/>
</dbReference>
<dbReference type="Gene3D" id="3.30.160.60">
    <property type="entry name" value="Classic Zinc Finger"/>
    <property type="match status" value="3"/>
</dbReference>
<evidence type="ECO:0000259" key="11">
    <source>
        <dbReference type="PROSITE" id="PS50157"/>
    </source>
</evidence>
<reference evidence="12 14" key="2">
    <citation type="journal article" date="2013" name="Nature">
        <title>Insights into bilaterian evolution from three spiralian genomes.</title>
        <authorList>
            <person name="Simakov O."/>
            <person name="Marletaz F."/>
            <person name="Cho S.J."/>
            <person name="Edsinger-Gonzales E."/>
            <person name="Havlak P."/>
            <person name="Hellsten U."/>
            <person name="Kuo D.H."/>
            <person name="Larsson T."/>
            <person name="Lv J."/>
            <person name="Arendt D."/>
            <person name="Savage R."/>
            <person name="Osoegawa K."/>
            <person name="de Jong P."/>
            <person name="Grimwood J."/>
            <person name="Chapman J.A."/>
            <person name="Shapiro H."/>
            <person name="Aerts A."/>
            <person name="Otillar R.P."/>
            <person name="Terry A.Y."/>
            <person name="Boore J.L."/>
            <person name="Grigoriev I.V."/>
            <person name="Lindberg D.R."/>
            <person name="Seaver E.C."/>
            <person name="Weisblat D.A."/>
            <person name="Putnam N.H."/>
            <person name="Rokhsar D.S."/>
        </authorList>
    </citation>
    <scope>NUCLEOTIDE SEQUENCE</scope>
</reference>
<dbReference type="OMA" id="ICGKSCD"/>
<dbReference type="PANTHER" id="PTHR23233:SF84">
    <property type="entry name" value="FI23031P1"/>
    <property type="match status" value="1"/>
</dbReference>
<dbReference type="GO" id="GO:0005634">
    <property type="term" value="C:nucleus"/>
    <property type="evidence" value="ECO:0007669"/>
    <property type="project" value="UniProtKB-SubCell"/>
</dbReference>
<sequence length="121" mass="13952">DDPMEQFMEVQKTSETNKMENLVRSINKKLTDPNQCGICMRTLSCKSALQMHYRTHTGERPFRCKICGRAFTTKGNLKTHMGVHRAKPPVRMLHQCPICHKQFTNALVLQQHVRMHSSADT</sequence>
<dbReference type="GO" id="GO:0001708">
    <property type="term" value="P:cell fate specification"/>
    <property type="evidence" value="ECO:0007669"/>
    <property type="project" value="UniProtKB-ARBA"/>
</dbReference>
<comment type="subcellular location">
    <subcellularLocation>
        <location evidence="1">Nucleus</location>
    </subcellularLocation>
</comment>
<gene>
    <name evidence="13" type="primary">20195967</name>
    <name evidence="12" type="ORF">HELRODRAFT_126927</name>
</gene>
<dbReference type="EMBL" id="KB097528">
    <property type="protein sequence ID" value="ESN95374.1"/>
    <property type="molecule type" value="Genomic_DNA"/>
</dbReference>
<dbReference type="PANTHER" id="PTHR23233">
    <property type="entry name" value="SAL-LIKE PROTEIN"/>
    <property type="match status" value="1"/>
</dbReference>
<dbReference type="GO" id="GO:0048513">
    <property type="term" value="P:animal organ development"/>
    <property type="evidence" value="ECO:0007669"/>
    <property type="project" value="UniProtKB-ARBA"/>
</dbReference>
<dbReference type="InterPro" id="IPR051565">
    <property type="entry name" value="Sal_C2H2-zinc-finger"/>
</dbReference>
<evidence type="ECO:0000256" key="9">
    <source>
        <dbReference type="ARBA" id="ARBA00038474"/>
    </source>
</evidence>
<evidence type="ECO:0000256" key="2">
    <source>
        <dbReference type="ARBA" id="ARBA00022723"/>
    </source>
</evidence>
<protein>
    <recommendedName>
        <fullName evidence="11">C2H2-type domain-containing protein</fullName>
    </recommendedName>
</protein>
<dbReference type="Proteomes" id="UP000015101">
    <property type="component" value="Unassembled WGS sequence"/>
</dbReference>
<organism evidence="13 14">
    <name type="scientific">Helobdella robusta</name>
    <name type="common">Californian leech</name>
    <dbReference type="NCBI Taxonomy" id="6412"/>
    <lineage>
        <taxon>Eukaryota</taxon>
        <taxon>Metazoa</taxon>
        <taxon>Spiralia</taxon>
        <taxon>Lophotrochozoa</taxon>
        <taxon>Annelida</taxon>
        <taxon>Clitellata</taxon>
        <taxon>Hirudinea</taxon>
        <taxon>Rhynchobdellida</taxon>
        <taxon>Glossiphoniidae</taxon>
        <taxon>Helobdella</taxon>
    </lineage>
</organism>
<proteinExistence type="inferred from homology"/>
<reference evidence="14" key="1">
    <citation type="submission" date="2012-12" db="EMBL/GenBank/DDBJ databases">
        <authorList>
            <person name="Hellsten U."/>
            <person name="Grimwood J."/>
            <person name="Chapman J.A."/>
            <person name="Shapiro H."/>
            <person name="Aerts A."/>
            <person name="Otillar R.P."/>
            <person name="Terry A.Y."/>
            <person name="Boore J.L."/>
            <person name="Simakov O."/>
            <person name="Marletaz F."/>
            <person name="Cho S.-J."/>
            <person name="Edsinger-Gonzales E."/>
            <person name="Havlak P."/>
            <person name="Kuo D.-H."/>
            <person name="Larsson T."/>
            <person name="Lv J."/>
            <person name="Arendt D."/>
            <person name="Savage R."/>
            <person name="Osoegawa K."/>
            <person name="de Jong P."/>
            <person name="Lindberg D.R."/>
            <person name="Seaver E.C."/>
            <person name="Weisblat D.A."/>
            <person name="Putnam N.H."/>
            <person name="Grigoriev I.V."/>
            <person name="Rokhsar D.S."/>
        </authorList>
    </citation>
    <scope>NUCLEOTIDE SEQUENCE</scope>
</reference>
<dbReference type="PROSITE" id="PS00028">
    <property type="entry name" value="ZINC_FINGER_C2H2_1"/>
    <property type="match status" value="3"/>
</dbReference>
<dbReference type="InParanoid" id="T1EHB7"/>
<dbReference type="GO" id="GO:0006355">
    <property type="term" value="P:regulation of DNA-templated transcription"/>
    <property type="evidence" value="ECO:0007669"/>
    <property type="project" value="UniProtKB-ARBA"/>
</dbReference>
<feature type="domain" description="C2H2-type" evidence="11">
    <location>
        <begin position="94"/>
        <end position="121"/>
    </location>
</feature>
<dbReference type="SUPFAM" id="SSF57667">
    <property type="entry name" value="beta-beta-alpha zinc fingers"/>
    <property type="match status" value="2"/>
</dbReference>
<dbReference type="STRING" id="6412.T1EHB7"/>
<accession>T1EHB7</accession>
<evidence type="ECO:0000256" key="10">
    <source>
        <dbReference type="PROSITE-ProRule" id="PRU00042"/>
    </source>
</evidence>
<evidence type="ECO:0000256" key="4">
    <source>
        <dbReference type="ARBA" id="ARBA00022771"/>
    </source>
</evidence>
<dbReference type="Pfam" id="PF13894">
    <property type="entry name" value="zf-C2H2_4"/>
    <property type="match status" value="1"/>
</dbReference>
<dbReference type="GO" id="GO:0061061">
    <property type="term" value="P:muscle structure development"/>
    <property type="evidence" value="ECO:0007669"/>
    <property type="project" value="UniProtKB-ARBA"/>
</dbReference>
<dbReference type="Pfam" id="PF00096">
    <property type="entry name" value="zf-C2H2"/>
    <property type="match status" value="1"/>
</dbReference>
<dbReference type="EMBL" id="AMQM01006846">
    <property type="status" value="NOT_ANNOTATED_CDS"/>
    <property type="molecule type" value="Genomic_DNA"/>
</dbReference>
<evidence type="ECO:0000313" key="14">
    <source>
        <dbReference type="Proteomes" id="UP000015101"/>
    </source>
</evidence>
<reference evidence="13" key="3">
    <citation type="submission" date="2015-06" db="UniProtKB">
        <authorList>
            <consortium name="EnsemblMetazoa"/>
        </authorList>
    </citation>
    <scope>IDENTIFICATION</scope>
</reference>
<dbReference type="InterPro" id="IPR013087">
    <property type="entry name" value="Znf_C2H2_type"/>
</dbReference>
<evidence type="ECO:0000313" key="12">
    <source>
        <dbReference type="EMBL" id="ESN95374.1"/>
    </source>
</evidence>
<dbReference type="GO" id="GO:0048646">
    <property type="term" value="P:anatomical structure formation involved in morphogenesis"/>
    <property type="evidence" value="ECO:0007669"/>
    <property type="project" value="UniProtKB-ARBA"/>
</dbReference>
<evidence type="ECO:0000256" key="3">
    <source>
        <dbReference type="ARBA" id="ARBA00022737"/>
    </source>
</evidence>
<name>T1EHB7_HELRO</name>
<dbReference type="InterPro" id="IPR036236">
    <property type="entry name" value="Znf_C2H2_sf"/>
</dbReference>
<keyword evidence="5" id="KW-0862">Zinc</keyword>
<comment type="similarity">
    <text evidence="9">Belongs to the sal C2H2-type zinc-finger protein family.</text>
</comment>
<dbReference type="CTD" id="20195967"/>
<dbReference type="FunFam" id="3.30.160.60:FF:000025">
    <property type="entry name" value="Spalt-like transcription factor 1"/>
    <property type="match status" value="1"/>
</dbReference>
<dbReference type="eggNOG" id="KOG1074">
    <property type="taxonomic scope" value="Eukaryota"/>
</dbReference>
<dbReference type="KEGG" id="hro:HELRODRAFT_126927"/>
<evidence type="ECO:0000256" key="8">
    <source>
        <dbReference type="ARBA" id="ARBA00023242"/>
    </source>
</evidence>
<keyword evidence="7" id="KW-0804">Transcription</keyword>
<dbReference type="RefSeq" id="XP_009026534.1">
    <property type="nucleotide sequence ID" value="XM_009028286.1"/>
</dbReference>
<dbReference type="GO" id="GO:0008270">
    <property type="term" value="F:zinc ion binding"/>
    <property type="evidence" value="ECO:0007669"/>
    <property type="project" value="UniProtKB-KW"/>
</dbReference>
<dbReference type="AlphaFoldDB" id="T1EHB7"/>